<dbReference type="Gene3D" id="3.20.20.70">
    <property type="entry name" value="Aldolase class I"/>
    <property type="match status" value="1"/>
</dbReference>
<keyword evidence="3" id="KW-0479">Metal-binding</keyword>
<dbReference type="Pfam" id="PF04055">
    <property type="entry name" value="Radical_SAM"/>
    <property type="match status" value="1"/>
</dbReference>
<dbReference type="PATRIC" id="fig|1339352.3.peg.33"/>
<dbReference type="RefSeq" id="WP_032952199.1">
    <property type="nucleotide sequence ID" value="NZ_JNHM01000002.1"/>
</dbReference>
<comment type="similarity">
    <text evidence="6">Belongs to the radical SAM superfamily. Anaerobic sulfatase-maturating enzyme family.</text>
</comment>
<dbReference type="Proteomes" id="UP000027661">
    <property type="component" value="Unassembled WGS sequence"/>
</dbReference>
<dbReference type="PANTHER" id="PTHR43273:SF3">
    <property type="entry name" value="ANAEROBIC SULFATASE-MATURATING ENZYME HOMOLOG ASLB-RELATED"/>
    <property type="match status" value="1"/>
</dbReference>
<sequence length="432" mass="50843">MKASKYNIYVKKKHGVICFNTFHDIYSFMSAELYELIQAEEYDKISDRQKKYLFKSGFLIEQDDELALLKNEHSKAVGINGTYELTLLPSLDCNLRCWYCFEKHIKNSHLNVITQNLILNYVDSILCRDDIKFLNLELFGGEPLLYFKKELYPLLKQIKCKAEEHNKGVHFFFVTNATCIHSEHLSLFEDLHASFQISIDGYKEKHNSIKRYFNTSEGTYDKVIEVIHQLANNYDTYINLRINYDNDTLNHIEEVIKDIIDIDRRKIGIHMERVWQTSPEKEVSYKIKDVLNLFMVNGFAVSYMNLARRSYSCKSGKVDQAIISYNGDVYKCSGRDFTNELREGVLQDNGCIKWDNLKLEKRLSQTTYDNEYCISCKLLPLCWGPCNQKLLETPGNILRYCQLRNMELSLDEYVEYRFNNELLKMNMYESTP</sequence>
<name>A0A069SP02_PHOVU</name>
<dbReference type="SUPFAM" id="SSF102114">
    <property type="entry name" value="Radical SAM enzymes"/>
    <property type="match status" value="1"/>
</dbReference>
<feature type="domain" description="Radical SAM core" evidence="7">
    <location>
        <begin position="77"/>
        <end position="314"/>
    </location>
</feature>
<dbReference type="AlphaFoldDB" id="A0A069SP02"/>
<evidence type="ECO:0000259" key="7">
    <source>
        <dbReference type="PROSITE" id="PS51918"/>
    </source>
</evidence>
<dbReference type="InterPro" id="IPR023867">
    <property type="entry name" value="Sulphatase_maturase_rSAM"/>
</dbReference>
<accession>A0A069SP02</accession>
<protein>
    <submittedName>
        <fullName evidence="8">Radical SAM additional 4Fe4S-binding SPASM domain protein</fullName>
    </submittedName>
</protein>
<organism evidence="8 9">
    <name type="scientific">Phocaeicola vulgatus str. 3975 RP4</name>
    <dbReference type="NCBI Taxonomy" id="1339352"/>
    <lineage>
        <taxon>Bacteria</taxon>
        <taxon>Pseudomonadati</taxon>
        <taxon>Bacteroidota</taxon>
        <taxon>Bacteroidia</taxon>
        <taxon>Bacteroidales</taxon>
        <taxon>Bacteroidaceae</taxon>
        <taxon>Phocaeicola</taxon>
    </lineage>
</organism>
<dbReference type="PROSITE" id="PS51918">
    <property type="entry name" value="RADICAL_SAM"/>
    <property type="match status" value="1"/>
</dbReference>
<evidence type="ECO:0000256" key="4">
    <source>
        <dbReference type="ARBA" id="ARBA00023004"/>
    </source>
</evidence>
<evidence type="ECO:0000256" key="1">
    <source>
        <dbReference type="ARBA" id="ARBA00001966"/>
    </source>
</evidence>
<evidence type="ECO:0000313" key="8">
    <source>
        <dbReference type="EMBL" id="KDS56801.1"/>
    </source>
</evidence>
<dbReference type="InterPro" id="IPR058240">
    <property type="entry name" value="rSAM_sf"/>
</dbReference>
<dbReference type="PANTHER" id="PTHR43273">
    <property type="entry name" value="ANAEROBIC SULFATASE-MATURATING ENZYME HOMOLOG ASLB-RELATED"/>
    <property type="match status" value="1"/>
</dbReference>
<dbReference type="CDD" id="cd01335">
    <property type="entry name" value="Radical_SAM"/>
    <property type="match status" value="1"/>
</dbReference>
<dbReference type="InterPro" id="IPR013785">
    <property type="entry name" value="Aldolase_TIM"/>
</dbReference>
<proteinExistence type="inferred from homology"/>
<dbReference type="InterPro" id="IPR007197">
    <property type="entry name" value="rSAM"/>
</dbReference>
<dbReference type="EMBL" id="JNHM01000002">
    <property type="protein sequence ID" value="KDS56801.1"/>
    <property type="molecule type" value="Genomic_DNA"/>
</dbReference>
<reference evidence="8 9" key="1">
    <citation type="submission" date="2014-04" db="EMBL/GenBank/DDBJ databases">
        <authorList>
            <person name="Sears C."/>
            <person name="Carroll K."/>
            <person name="Sack B.R."/>
            <person name="Qadri F."/>
            <person name="Myers L.L."/>
            <person name="Chung G.-T."/>
            <person name="Escheverria P."/>
            <person name="Fraser C.M."/>
            <person name="Sadzewicz L."/>
            <person name="Shefchek K.A."/>
            <person name="Tallon L."/>
            <person name="Das S.P."/>
            <person name="Daugherty S."/>
            <person name="Mongodin E.F."/>
        </authorList>
    </citation>
    <scope>NUCLEOTIDE SEQUENCE [LARGE SCALE GENOMIC DNA]</scope>
    <source>
        <strain evidence="8 9">3975 RP4</strain>
    </source>
</reference>
<dbReference type="GO" id="GO:0046872">
    <property type="term" value="F:metal ion binding"/>
    <property type="evidence" value="ECO:0007669"/>
    <property type="project" value="UniProtKB-KW"/>
</dbReference>
<dbReference type="SFLD" id="SFLDS00029">
    <property type="entry name" value="Radical_SAM"/>
    <property type="match status" value="1"/>
</dbReference>
<evidence type="ECO:0000256" key="2">
    <source>
        <dbReference type="ARBA" id="ARBA00022691"/>
    </source>
</evidence>
<dbReference type="GO" id="GO:0051536">
    <property type="term" value="F:iron-sulfur cluster binding"/>
    <property type="evidence" value="ECO:0007669"/>
    <property type="project" value="UniProtKB-KW"/>
</dbReference>
<dbReference type="UniPathway" id="UPA00782"/>
<dbReference type="GO" id="GO:0016491">
    <property type="term" value="F:oxidoreductase activity"/>
    <property type="evidence" value="ECO:0007669"/>
    <property type="project" value="InterPro"/>
</dbReference>
<evidence type="ECO:0000256" key="6">
    <source>
        <dbReference type="ARBA" id="ARBA00023601"/>
    </source>
</evidence>
<keyword evidence="5" id="KW-0411">Iron-sulfur</keyword>
<comment type="cofactor">
    <cofactor evidence="1">
        <name>[4Fe-4S] cluster</name>
        <dbReference type="ChEBI" id="CHEBI:49883"/>
    </cofactor>
</comment>
<comment type="caution">
    <text evidence="8">The sequence shown here is derived from an EMBL/GenBank/DDBJ whole genome shotgun (WGS) entry which is preliminary data.</text>
</comment>
<dbReference type="NCBIfam" id="TIGR04085">
    <property type="entry name" value="rSAM_more_4Fe4S"/>
    <property type="match status" value="1"/>
</dbReference>
<keyword evidence="2" id="KW-0949">S-adenosyl-L-methionine</keyword>
<keyword evidence="4" id="KW-0408">Iron</keyword>
<evidence type="ECO:0000256" key="3">
    <source>
        <dbReference type="ARBA" id="ARBA00022723"/>
    </source>
</evidence>
<evidence type="ECO:0000313" key="9">
    <source>
        <dbReference type="Proteomes" id="UP000027661"/>
    </source>
</evidence>
<gene>
    <name evidence="8" type="ORF">M099_0035</name>
</gene>
<dbReference type="SFLD" id="SFLDG01067">
    <property type="entry name" value="SPASM/twitch_domain_containing"/>
    <property type="match status" value="1"/>
</dbReference>
<evidence type="ECO:0000256" key="5">
    <source>
        <dbReference type="ARBA" id="ARBA00023014"/>
    </source>
</evidence>
<dbReference type="InterPro" id="IPR023885">
    <property type="entry name" value="4Fe4S-binding_SPASM_dom"/>
</dbReference>